<dbReference type="Proteomes" id="UP000789525">
    <property type="component" value="Unassembled WGS sequence"/>
</dbReference>
<reference evidence="1" key="1">
    <citation type="submission" date="2021-06" db="EMBL/GenBank/DDBJ databases">
        <authorList>
            <person name="Kallberg Y."/>
            <person name="Tangrot J."/>
            <person name="Rosling A."/>
        </authorList>
    </citation>
    <scope>NUCLEOTIDE SEQUENCE</scope>
    <source>
        <strain evidence="1">CL356</strain>
    </source>
</reference>
<accession>A0ACA9N4Y4</accession>
<organism evidence="1 2">
    <name type="scientific">Acaulospora colombiana</name>
    <dbReference type="NCBI Taxonomy" id="27376"/>
    <lineage>
        <taxon>Eukaryota</taxon>
        <taxon>Fungi</taxon>
        <taxon>Fungi incertae sedis</taxon>
        <taxon>Mucoromycota</taxon>
        <taxon>Glomeromycotina</taxon>
        <taxon>Glomeromycetes</taxon>
        <taxon>Diversisporales</taxon>
        <taxon>Acaulosporaceae</taxon>
        <taxon>Acaulospora</taxon>
    </lineage>
</organism>
<proteinExistence type="predicted"/>
<dbReference type="EMBL" id="CAJVPT010018556">
    <property type="protein sequence ID" value="CAG8635141.1"/>
    <property type="molecule type" value="Genomic_DNA"/>
</dbReference>
<evidence type="ECO:0000313" key="2">
    <source>
        <dbReference type="Proteomes" id="UP000789525"/>
    </source>
</evidence>
<name>A0ACA9N4Y4_9GLOM</name>
<keyword evidence="2" id="KW-1185">Reference proteome</keyword>
<comment type="caution">
    <text evidence="1">The sequence shown here is derived from an EMBL/GenBank/DDBJ whole genome shotgun (WGS) entry which is preliminary data.</text>
</comment>
<gene>
    <name evidence="1" type="ORF">ACOLOM_LOCUS7764</name>
</gene>
<evidence type="ECO:0000313" key="1">
    <source>
        <dbReference type="EMBL" id="CAG8635141.1"/>
    </source>
</evidence>
<sequence>MAGRHQFDTDGRPILSTTQQVIHGQMTNIQNISGVQQPPMSLPPNAIINQPGMLRHPAQNPIDVIRPGTTSPISIRQSTPNNRPSTTLNSDVLNRSGQNQMIPMLIDNPTNNVPSRPPTPLPSVHSVNMQNRPTPVPQVNQIFGRPHNVVPATTSRSNSPSLIQQYGVMINSANRSQAGKILPRSMQRPKMLEMPKPKLTLKAEFVITPSSIVGKKKLNVMRIKGQKVDLTKLNAPVKLHRRDPEAPSQNGGINNRQNQSIIPGNKSVQILPPTTGTADASLIAPYAGARQNKKNLFKKKTTQVFLADPKSRELKAEESIPWVLEDFGGENTFVGDYIGGDSAKYCILLRQGDKFRVVPVHRFYEFQRKLKIRTLTIEEAEEQMARAKKMDNDRWLMRRFGKGKETEDVAENEGGIYDPKSSIRTVEGEDDLHGSGDERRPAREEYEEEMDYDEVFEDDDEGVPDDANPLFDEETKEVGKLKAKVKHPFEINDPSLSDNGDELTTEGKQMKKLIRELDDNDAYESDRESNPYASESDEFESEENSSPASKSPPATGSTTTTPSAKTEKPMEKGKGLATKSKMTGKLIAAKSKAPTGSKIKSVEKTPKLKAAAKQKLAAPKQNPPMKGKGAIPVSANVAITSSKIKTPDGAIKQFGDATTKTLAKETIQKPKLVNPASSSSTLAATPNVVGRPKTTSLTSGKRSLPGDSTSEPVKRARVDTQSTRPIENKKSIKSTIKREDEVRPVPPESVKKQKVSTKVSTVGDSLPSNSRGSLISEDEIRNLIVTKKVKVPDLILHFKNRIKEDSRNKDRLISITKEIATYKGDYLVLKSS</sequence>
<protein>
    <submittedName>
        <fullName evidence="1">11758_t:CDS:1</fullName>
    </submittedName>
</protein>